<dbReference type="EMBL" id="JABEVY010000045">
    <property type="protein sequence ID" value="KAF5253165.1"/>
    <property type="molecule type" value="Genomic_DNA"/>
</dbReference>
<dbReference type="InterPro" id="IPR036259">
    <property type="entry name" value="MFS_trans_sf"/>
</dbReference>
<evidence type="ECO:0000313" key="5">
    <source>
        <dbReference type="Proteomes" id="UP000573603"/>
    </source>
</evidence>
<reference evidence="4 5" key="1">
    <citation type="journal article" date="2020" name="BMC Genomics">
        <title>Correction to: Identification and distribution of gene clusters required for synthesis of sphingolipid metabolism inhibitors in diverse species of the filamentous fungus Fusarium.</title>
        <authorList>
            <person name="Kim H.S."/>
            <person name="Lohmar J.M."/>
            <person name="Busman M."/>
            <person name="Brown D.W."/>
            <person name="Naumann T.A."/>
            <person name="Divon H.H."/>
            <person name="Lysoe E."/>
            <person name="Uhlig S."/>
            <person name="Proctor R.H."/>
        </authorList>
    </citation>
    <scope>NUCLEOTIDE SEQUENCE [LARGE SCALE GENOMIC DNA]</scope>
    <source>
        <strain evidence="4 5">NRRL 25214</strain>
    </source>
</reference>
<feature type="chain" id="PRO_5034500596" evidence="3">
    <location>
        <begin position="28"/>
        <end position="319"/>
    </location>
</feature>
<accession>A0A8H4ZVC2</accession>
<keyword evidence="5" id="KW-1185">Reference proteome</keyword>
<comment type="caution">
    <text evidence="4">The sequence shown here is derived from an EMBL/GenBank/DDBJ whole genome shotgun (WGS) entry which is preliminary data.</text>
</comment>
<evidence type="ECO:0000256" key="3">
    <source>
        <dbReference type="SAM" id="SignalP"/>
    </source>
</evidence>
<feature type="signal peptide" evidence="3">
    <location>
        <begin position="1"/>
        <end position="27"/>
    </location>
</feature>
<feature type="transmembrane region" description="Helical" evidence="2">
    <location>
        <begin position="197"/>
        <end position="220"/>
    </location>
</feature>
<gene>
    <name evidence="4" type="ORF">FANTH_1919</name>
</gene>
<organism evidence="4 5">
    <name type="scientific">Fusarium anthophilum</name>
    <dbReference type="NCBI Taxonomy" id="48485"/>
    <lineage>
        <taxon>Eukaryota</taxon>
        <taxon>Fungi</taxon>
        <taxon>Dikarya</taxon>
        <taxon>Ascomycota</taxon>
        <taxon>Pezizomycotina</taxon>
        <taxon>Sordariomycetes</taxon>
        <taxon>Hypocreomycetidae</taxon>
        <taxon>Hypocreales</taxon>
        <taxon>Nectriaceae</taxon>
        <taxon>Fusarium</taxon>
        <taxon>Fusarium fujikuroi species complex</taxon>
    </lineage>
</organism>
<sequence length="319" mass="34303">MAPSSIRAAKLALTLLFLLNLVELINGMKVSERNLHWRPGFWDAGTARVIATHVSSFITVLAQVLGPNLATRFSLCSSHRFALLGLTAGVIAGFLDGTDNASHELGRDESGSVADPLLSRRRSSHEGSSHPDGGVESLAELLTIFLGLKAPGRHKALMFTLRISFFIAIPQASRPLFATVILMALGAIVIGLSHSSLAITIGLIINTFGVSSNLSLLCFAANRLSSSEVGPALMSVALFESAGSLIGIPLIYPIYQWSIDEKTPFYAGGLLYVLCGVSANLSHTSISSYTYWKMKLTYAAIAVVVWRIFRESHQQETEA</sequence>
<feature type="region of interest" description="Disordered" evidence="1">
    <location>
        <begin position="104"/>
        <end position="133"/>
    </location>
</feature>
<keyword evidence="2" id="KW-0472">Membrane</keyword>
<keyword evidence="2" id="KW-0812">Transmembrane</keyword>
<proteinExistence type="predicted"/>
<name>A0A8H4ZVC2_9HYPO</name>
<dbReference type="AlphaFoldDB" id="A0A8H4ZVC2"/>
<keyword evidence="2" id="KW-1133">Transmembrane helix</keyword>
<dbReference type="Proteomes" id="UP000573603">
    <property type="component" value="Unassembled WGS sequence"/>
</dbReference>
<evidence type="ECO:0000256" key="2">
    <source>
        <dbReference type="SAM" id="Phobius"/>
    </source>
</evidence>
<feature type="transmembrane region" description="Helical" evidence="2">
    <location>
        <begin position="232"/>
        <end position="252"/>
    </location>
</feature>
<keyword evidence="3" id="KW-0732">Signal</keyword>
<evidence type="ECO:0000256" key="1">
    <source>
        <dbReference type="SAM" id="MobiDB-lite"/>
    </source>
</evidence>
<protein>
    <submittedName>
        <fullName evidence="4">Uncharacterized protein</fullName>
    </submittedName>
</protein>
<dbReference type="SUPFAM" id="SSF103473">
    <property type="entry name" value="MFS general substrate transporter"/>
    <property type="match status" value="1"/>
</dbReference>
<evidence type="ECO:0000313" key="4">
    <source>
        <dbReference type="EMBL" id="KAF5253165.1"/>
    </source>
</evidence>
<feature type="transmembrane region" description="Helical" evidence="2">
    <location>
        <begin position="264"/>
        <end position="282"/>
    </location>
</feature>
<feature type="transmembrane region" description="Helical" evidence="2">
    <location>
        <begin position="163"/>
        <end position="191"/>
    </location>
</feature>